<evidence type="ECO:0000256" key="2">
    <source>
        <dbReference type="ARBA" id="ARBA00023054"/>
    </source>
</evidence>
<feature type="compositionally biased region" description="Polar residues" evidence="4">
    <location>
        <begin position="157"/>
        <end position="180"/>
    </location>
</feature>
<gene>
    <name evidence="6" type="primary">100634848</name>
</gene>
<name>A0A1X7VJ90_AMPQE</name>
<dbReference type="SUPFAM" id="SSF47769">
    <property type="entry name" value="SAM/Pointed domain"/>
    <property type="match status" value="1"/>
</dbReference>
<organism evidence="6">
    <name type="scientific">Amphimedon queenslandica</name>
    <name type="common">Sponge</name>
    <dbReference type="NCBI Taxonomy" id="400682"/>
    <lineage>
        <taxon>Eukaryota</taxon>
        <taxon>Metazoa</taxon>
        <taxon>Porifera</taxon>
        <taxon>Demospongiae</taxon>
        <taxon>Heteroscleromorpha</taxon>
        <taxon>Haplosclerida</taxon>
        <taxon>Niphatidae</taxon>
        <taxon>Amphimedon</taxon>
    </lineage>
</organism>
<protein>
    <recommendedName>
        <fullName evidence="5">SAM domain-containing protein</fullName>
    </recommendedName>
</protein>
<reference evidence="7" key="1">
    <citation type="journal article" date="2010" name="Nature">
        <title>The Amphimedon queenslandica genome and the evolution of animal complexity.</title>
        <authorList>
            <person name="Srivastava M."/>
            <person name="Simakov O."/>
            <person name="Chapman J."/>
            <person name="Fahey B."/>
            <person name="Gauthier M.E."/>
            <person name="Mitros T."/>
            <person name="Richards G.S."/>
            <person name="Conaco C."/>
            <person name="Dacre M."/>
            <person name="Hellsten U."/>
            <person name="Larroux C."/>
            <person name="Putnam N.H."/>
            <person name="Stanke M."/>
            <person name="Adamska M."/>
            <person name="Darling A."/>
            <person name="Degnan S.M."/>
            <person name="Oakley T.H."/>
            <person name="Plachetzki D.C."/>
            <person name="Zhai Y."/>
            <person name="Adamski M."/>
            <person name="Calcino A."/>
            <person name="Cummins S.F."/>
            <person name="Goodstein D.M."/>
            <person name="Harris C."/>
            <person name="Jackson D.J."/>
            <person name="Leys S.P."/>
            <person name="Shu S."/>
            <person name="Woodcroft B.J."/>
            <person name="Vervoort M."/>
            <person name="Kosik K.S."/>
            <person name="Manning G."/>
            <person name="Degnan B.M."/>
            <person name="Rokhsar D.S."/>
        </authorList>
    </citation>
    <scope>NUCLEOTIDE SEQUENCE [LARGE SCALE GENOMIC DNA]</scope>
</reference>
<dbReference type="CDD" id="cd09487">
    <property type="entry name" value="SAM_superfamily"/>
    <property type="match status" value="1"/>
</dbReference>
<accession>A0A1X7VJ90</accession>
<reference evidence="6" key="2">
    <citation type="submission" date="2017-05" db="UniProtKB">
        <authorList>
            <consortium name="EnsemblMetazoa"/>
        </authorList>
    </citation>
    <scope>IDENTIFICATION</scope>
</reference>
<dbReference type="OrthoDB" id="6516566at2759"/>
<dbReference type="Proteomes" id="UP000007879">
    <property type="component" value="Unassembled WGS sequence"/>
</dbReference>
<evidence type="ECO:0000256" key="3">
    <source>
        <dbReference type="SAM" id="Coils"/>
    </source>
</evidence>
<dbReference type="InterPro" id="IPR001660">
    <property type="entry name" value="SAM"/>
</dbReference>
<feature type="region of interest" description="Disordered" evidence="4">
    <location>
        <begin position="147"/>
        <end position="180"/>
    </location>
</feature>
<dbReference type="Gene3D" id="1.10.150.50">
    <property type="entry name" value="Transcription Factor, Ets-1"/>
    <property type="match status" value="1"/>
</dbReference>
<evidence type="ECO:0000256" key="1">
    <source>
        <dbReference type="ARBA" id="ARBA00022737"/>
    </source>
</evidence>
<evidence type="ECO:0000313" key="7">
    <source>
        <dbReference type="Proteomes" id="UP000007879"/>
    </source>
</evidence>
<keyword evidence="2 3" id="KW-0175">Coiled coil</keyword>
<dbReference type="Pfam" id="PF00536">
    <property type="entry name" value="SAM_1"/>
    <property type="match status" value="1"/>
</dbReference>
<evidence type="ECO:0000313" key="6">
    <source>
        <dbReference type="EnsemblMetazoa" id="Aqu2.1.39870_001"/>
    </source>
</evidence>
<dbReference type="InterPro" id="IPR029515">
    <property type="entry name" value="Liprin"/>
</dbReference>
<feature type="domain" description="SAM" evidence="5">
    <location>
        <begin position="258"/>
        <end position="323"/>
    </location>
</feature>
<keyword evidence="1" id="KW-0677">Repeat</keyword>
<dbReference type="EnsemblMetazoa" id="XM_003384156.2">
    <property type="protein sequence ID" value="XP_003384204.2"/>
    <property type="gene ID" value="LOC100634848"/>
</dbReference>
<dbReference type="EnsemblMetazoa" id="Aqu2.1.39870_001">
    <property type="protein sequence ID" value="Aqu2.1.39870_001"/>
    <property type="gene ID" value="Aqu2.1.39870"/>
</dbReference>
<dbReference type="PANTHER" id="PTHR12587">
    <property type="entry name" value="LAR INTERACTING PROTEIN LIP -RELATED PROTEIN"/>
    <property type="match status" value="1"/>
</dbReference>
<evidence type="ECO:0000259" key="5">
    <source>
        <dbReference type="PROSITE" id="PS50105"/>
    </source>
</evidence>
<dbReference type="SMART" id="SM00454">
    <property type="entry name" value="SAM"/>
    <property type="match status" value="1"/>
</dbReference>
<dbReference type="GO" id="GO:0007528">
    <property type="term" value="P:neuromuscular junction development"/>
    <property type="evidence" value="ECO:0007669"/>
    <property type="project" value="TreeGrafter"/>
</dbReference>
<dbReference type="PANTHER" id="PTHR12587:SF14">
    <property type="entry name" value="AT31531P"/>
    <property type="match status" value="1"/>
</dbReference>
<feature type="coiled-coil region" evidence="3">
    <location>
        <begin position="112"/>
        <end position="146"/>
    </location>
</feature>
<dbReference type="InParanoid" id="A0A1X7VJ90"/>
<sequence length="342" mass="37000">MALRRTSSSSSSRIKRYSLNFDQYSGRALASATGGDTVEVFKDALKRMDSVLGIGVSETSTFGHESKVVSLCKQLQSHVVGLNGAIDSRLEIPPETREFLVSWLTGDQASFAGELQRDRDTLLQQVMTLEKNLDTFRIENENLKKELKGGRVPLQPLHNNHSRSGSGITPASGVSDSNLKGTYAPKTASLTALTGSVGGSLPRHTSSSSASGFKRQRSFRESFRKAFGRKSSSGKDVNIEGDANSKPLNTRAQSFHSLSGSDLAAWMNSIGLEMYGELISQLVVTGERLASIAANTEDLVRLGVLNVLHCKKLKLAVEDAVADAPSVLSYLDHHWVAGKLLY</sequence>
<feature type="region of interest" description="Disordered" evidence="4">
    <location>
        <begin position="195"/>
        <end position="216"/>
    </location>
</feature>
<proteinExistence type="predicted"/>
<dbReference type="PROSITE" id="PS50105">
    <property type="entry name" value="SAM_DOMAIN"/>
    <property type="match status" value="1"/>
</dbReference>
<keyword evidence="7" id="KW-1185">Reference proteome</keyword>
<evidence type="ECO:0000256" key="4">
    <source>
        <dbReference type="SAM" id="MobiDB-lite"/>
    </source>
</evidence>
<dbReference type="KEGG" id="aqu:100634848"/>
<dbReference type="AlphaFoldDB" id="A0A1X7VJ90"/>
<dbReference type="InterPro" id="IPR013761">
    <property type="entry name" value="SAM/pointed_sf"/>
</dbReference>